<dbReference type="RefSeq" id="XP_012186556.1">
    <property type="nucleotide sequence ID" value="XM_012331166.1"/>
</dbReference>
<accession>R9NWP9</accession>
<evidence type="ECO:0000313" key="2">
    <source>
        <dbReference type="Proteomes" id="UP000014071"/>
    </source>
</evidence>
<reference evidence="2" key="1">
    <citation type="journal article" date="2013" name="Genome Announc.">
        <title>Draft genome sequence of the basidiomycetous yeast-like fungus Pseudozyma hubeiensis SY62, which produces an abundant amount of the biosurfactant mannosylerythritol lipids.</title>
        <authorList>
            <person name="Konishi M."/>
            <person name="Hatada Y."/>
            <person name="Horiuchi J."/>
        </authorList>
    </citation>
    <scope>NUCLEOTIDE SEQUENCE [LARGE SCALE GENOMIC DNA]</scope>
    <source>
        <strain evidence="2">SY62</strain>
    </source>
</reference>
<organism evidence="1 2">
    <name type="scientific">Pseudozyma hubeiensis (strain SY62)</name>
    <name type="common">Yeast</name>
    <dbReference type="NCBI Taxonomy" id="1305764"/>
    <lineage>
        <taxon>Eukaryota</taxon>
        <taxon>Fungi</taxon>
        <taxon>Dikarya</taxon>
        <taxon>Basidiomycota</taxon>
        <taxon>Ustilaginomycotina</taxon>
        <taxon>Ustilaginomycetes</taxon>
        <taxon>Ustilaginales</taxon>
        <taxon>Ustilaginaceae</taxon>
        <taxon>Pseudozyma</taxon>
    </lineage>
</organism>
<protein>
    <submittedName>
        <fullName evidence="1">Uncharacterized protein</fullName>
    </submittedName>
</protein>
<evidence type="ECO:0000313" key="1">
    <source>
        <dbReference type="EMBL" id="GAC92969.1"/>
    </source>
</evidence>
<dbReference type="AlphaFoldDB" id="R9NWP9"/>
<keyword evidence="2" id="KW-1185">Reference proteome</keyword>
<sequence length="132" mass="14816">MCDNVRATRFRSNVLSTAASHQSLTQNECRSICPFRCDDDREGERGRRRLSSPCSLVREGTRFLSSTRRAATVVSQILKALGRVACSDRKIDVSVLTPCAKTAALACQSFNSQWPVNHIEREKIMVKREKEG</sequence>
<gene>
    <name evidence="1" type="ORF">PHSY_000529</name>
</gene>
<dbReference type="EMBL" id="DF238771">
    <property type="protein sequence ID" value="GAC92969.1"/>
    <property type="molecule type" value="Genomic_DNA"/>
</dbReference>
<proteinExistence type="predicted"/>
<dbReference type="GeneID" id="24105835"/>
<dbReference type="Proteomes" id="UP000014071">
    <property type="component" value="Unassembled WGS sequence"/>
</dbReference>
<dbReference type="HOGENOM" id="CLU_1917991_0_0_1"/>
<name>R9NWP9_PSEHS</name>